<dbReference type="GO" id="GO:0004364">
    <property type="term" value="F:glutathione transferase activity"/>
    <property type="evidence" value="ECO:0007669"/>
    <property type="project" value="TreeGrafter"/>
</dbReference>
<dbReference type="SUPFAM" id="SSF52833">
    <property type="entry name" value="Thioredoxin-like"/>
    <property type="match status" value="1"/>
</dbReference>
<evidence type="ECO:0000259" key="2">
    <source>
        <dbReference type="PROSITE" id="PS50404"/>
    </source>
</evidence>
<dbReference type="AlphaFoldDB" id="A0A553JTE5"/>
<evidence type="ECO:0000256" key="1">
    <source>
        <dbReference type="ARBA" id="ARBA00010007"/>
    </source>
</evidence>
<comment type="similarity">
    <text evidence="1">Belongs to the GST superfamily. Zeta family.</text>
</comment>
<dbReference type="GO" id="GO:0006559">
    <property type="term" value="P:L-phenylalanine catabolic process"/>
    <property type="evidence" value="ECO:0007669"/>
    <property type="project" value="TreeGrafter"/>
</dbReference>
<dbReference type="Pfam" id="PF13410">
    <property type="entry name" value="GST_C_2"/>
    <property type="match status" value="1"/>
</dbReference>
<dbReference type="OrthoDB" id="509852at2"/>
<protein>
    <submittedName>
        <fullName evidence="4">Maleylacetoacetate isomerase</fullName>
        <ecNumber evidence="4">5.2.1.2</ecNumber>
    </submittedName>
</protein>
<dbReference type="InterPro" id="IPR010987">
    <property type="entry name" value="Glutathione-S-Trfase_C-like"/>
</dbReference>
<dbReference type="PANTHER" id="PTHR42673">
    <property type="entry name" value="MALEYLACETOACETATE ISOMERASE"/>
    <property type="match status" value="1"/>
</dbReference>
<dbReference type="GO" id="GO:0005737">
    <property type="term" value="C:cytoplasm"/>
    <property type="evidence" value="ECO:0007669"/>
    <property type="project" value="InterPro"/>
</dbReference>
<dbReference type="CDD" id="cd03191">
    <property type="entry name" value="GST_C_Zeta"/>
    <property type="match status" value="1"/>
</dbReference>
<dbReference type="CDD" id="cd03042">
    <property type="entry name" value="GST_N_Zeta"/>
    <property type="match status" value="1"/>
</dbReference>
<proteinExistence type="inferred from homology"/>
<dbReference type="FunFam" id="3.40.30.10:FF:000293">
    <property type="entry name" value="Maleylacetoacetate isomerase MaiA"/>
    <property type="match status" value="1"/>
</dbReference>
<evidence type="ECO:0000313" key="5">
    <source>
        <dbReference type="Proteomes" id="UP000318126"/>
    </source>
</evidence>
<gene>
    <name evidence="4" type="primary">maiA</name>
    <name evidence="4" type="ORF">FN961_04495</name>
</gene>
<dbReference type="Proteomes" id="UP000318126">
    <property type="component" value="Unassembled WGS sequence"/>
</dbReference>
<dbReference type="Gene3D" id="1.20.1050.10">
    <property type="match status" value="1"/>
</dbReference>
<keyword evidence="4" id="KW-0413">Isomerase</keyword>
<dbReference type="NCBIfam" id="TIGR01262">
    <property type="entry name" value="maiA"/>
    <property type="match status" value="1"/>
</dbReference>
<keyword evidence="5" id="KW-1185">Reference proteome</keyword>
<dbReference type="PANTHER" id="PTHR42673:SF21">
    <property type="entry name" value="GLUTATHIONE S-TRANSFERASE YFCF"/>
    <property type="match status" value="1"/>
</dbReference>
<dbReference type="GO" id="GO:0016034">
    <property type="term" value="F:maleylacetoacetate isomerase activity"/>
    <property type="evidence" value="ECO:0007669"/>
    <property type="project" value="UniProtKB-EC"/>
</dbReference>
<dbReference type="InterPro" id="IPR004045">
    <property type="entry name" value="Glutathione_S-Trfase_N"/>
</dbReference>
<evidence type="ECO:0000259" key="3">
    <source>
        <dbReference type="PROSITE" id="PS50405"/>
    </source>
</evidence>
<dbReference type="InterPro" id="IPR036282">
    <property type="entry name" value="Glutathione-S-Trfase_C_sf"/>
</dbReference>
<accession>A0A553JTE5</accession>
<dbReference type="InterPro" id="IPR040079">
    <property type="entry name" value="Glutathione_S-Trfase"/>
</dbReference>
<dbReference type="GO" id="GO:0006749">
    <property type="term" value="P:glutathione metabolic process"/>
    <property type="evidence" value="ECO:0007669"/>
    <property type="project" value="TreeGrafter"/>
</dbReference>
<dbReference type="PROSITE" id="PS50405">
    <property type="entry name" value="GST_CTER"/>
    <property type="match status" value="1"/>
</dbReference>
<dbReference type="FunFam" id="1.20.1050.10:FF:000017">
    <property type="entry name" value="Maleylacetoacetate isomerase"/>
    <property type="match status" value="1"/>
</dbReference>
<dbReference type="SFLD" id="SFLDG00358">
    <property type="entry name" value="Main_(cytGST)"/>
    <property type="match status" value="1"/>
</dbReference>
<dbReference type="InterPro" id="IPR005955">
    <property type="entry name" value="GST_Zeta"/>
</dbReference>
<dbReference type="EMBL" id="VKGK01000003">
    <property type="protein sequence ID" value="TRY15735.1"/>
    <property type="molecule type" value="Genomic_DNA"/>
</dbReference>
<dbReference type="Pfam" id="PF02798">
    <property type="entry name" value="GST_N"/>
    <property type="match status" value="1"/>
</dbReference>
<dbReference type="SUPFAM" id="SSF47616">
    <property type="entry name" value="GST C-terminal domain-like"/>
    <property type="match status" value="1"/>
</dbReference>
<dbReference type="SFLD" id="SFLDS00019">
    <property type="entry name" value="Glutathione_Transferase_(cytos"/>
    <property type="match status" value="1"/>
</dbReference>
<dbReference type="PROSITE" id="PS50404">
    <property type="entry name" value="GST_NTER"/>
    <property type="match status" value="1"/>
</dbReference>
<feature type="domain" description="GST C-terminal" evidence="3">
    <location>
        <begin position="95"/>
        <end position="220"/>
    </location>
</feature>
<dbReference type="InterPro" id="IPR036249">
    <property type="entry name" value="Thioredoxin-like_sf"/>
</dbReference>
<feature type="domain" description="GST N-terminal" evidence="2">
    <location>
        <begin position="1"/>
        <end position="90"/>
    </location>
</feature>
<dbReference type="EC" id="5.2.1.2" evidence="4"/>
<dbReference type="InterPro" id="IPR034333">
    <property type="entry name" value="GST_Zeta_N"/>
</dbReference>
<name>A0A553JTE5_SHEHA</name>
<organism evidence="4 5">
    <name type="scientific">Shewanella hanedai</name>
    <name type="common">Alteromonas hanedai</name>
    <dbReference type="NCBI Taxonomy" id="25"/>
    <lineage>
        <taxon>Bacteria</taxon>
        <taxon>Pseudomonadati</taxon>
        <taxon>Pseudomonadota</taxon>
        <taxon>Gammaproteobacteria</taxon>
        <taxon>Alteromonadales</taxon>
        <taxon>Shewanellaceae</taxon>
        <taxon>Shewanella</taxon>
    </lineage>
</organism>
<dbReference type="InterPro" id="IPR034330">
    <property type="entry name" value="GST_Zeta_C"/>
</dbReference>
<comment type="caution">
    <text evidence="4">The sequence shown here is derived from an EMBL/GenBank/DDBJ whole genome shotgun (WGS) entry which is preliminary data.</text>
</comment>
<dbReference type="Gene3D" id="3.40.30.10">
    <property type="entry name" value="Glutaredoxin"/>
    <property type="match status" value="1"/>
</dbReference>
<reference evidence="5" key="1">
    <citation type="submission" date="2019-07" db="EMBL/GenBank/DDBJ databases">
        <title>Shewanella sp. YLB-08 draft genomic sequence.</title>
        <authorList>
            <person name="Yu L."/>
        </authorList>
    </citation>
    <scope>NUCLEOTIDE SEQUENCE [LARGE SCALE GENOMIC DNA]</scope>
    <source>
        <strain evidence="5">JCM 20706</strain>
    </source>
</reference>
<sequence length="220" mass="24884">MLKLYGYWRSSAAYRVRIALNYKGLEAEQVSVHLVKEGGEQHKADYAKLNPQELVPAFIDTDSGDTSGEFVLSQSLAIIEYLDEKYPEMALLPQNMQQRAIVRSMAMSIACEMHPLNNLKVLQYLAKELNVDDDAKSSWYHHWIHEGFGALEKQLEAHAGQFCFGDSVTLADLCLVPQVYNANRFKVDLQSYSNIVRITHNCNQLGAFVDAMPEHQDDAT</sequence>
<evidence type="ECO:0000313" key="4">
    <source>
        <dbReference type="EMBL" id="TRY15735.1"/>
    </source>
</evidence>